<feature type="transmembrane region" description="Helical" evidence="11">
    <location>
        <begin position="780"/>
        <end position="799"/>
    </location>
</feature>
<feature type="transmembrane region" description="Helical" evidence="11">
    <location>
        <begin position="300"/>
        <end position="319"/>
    </location>
</feature>
<reference evidence="14" key="2">
    <citation type="submission" date="2023-06" db="EMBL/GenBank/DDBJ databases">
        <authorList>
            <person name="Ma L."/>
            <person name="Liu K.-W."/>
            <person name="Li Z."/>
            <person name="Hsiao Y.-Y."/>
            <person name="Qi Y."/>
            <person name="Fu T."/>
            <person name="Tang G."/>
            <person name="Zhang D."/>
            <person name="Sun W.-H."/>
            <person name="Liu D.-K."/>
            <person name="Li Y."/>
            <person name="Chen G.-Z."/>
            <person name="Liu X.-D."/>
            <person name="Liao X.-Y."/>
            <person name="Jiang Y.-T."/>
            <person name="Yu X."/>
            <person name="Hao Y."/>
            <person name="Huang J."/>
            <person name="Zhao X.-W."/>
            <person name="Ke S."/>
            <person name="Chen Y.-Y."/>
            <person name="Wu W.-L."/>
            <person name="Hsu J.-L."/>
            <person name="Lin Y.-F."/>
            <person name="Huang M.-D."/>
            <person name="Li C.-Y."/>
            <person name="Huang L."/>
            <person name="Wang Z.-W."/>
            <person name="Zhao X."/>
            <person name="Zhong W.-Y."/>
            <person name="Peng D.-H."/>
            <person name="Ahmad S."/>
            <person name="Lan S."/>
            <person name="Zhang J.-S."/>
            <person name="Tsai W.-C."/>
            <person name="Van De Peer Y."/>
            <person name="Liu Z.-J."/>
        </authorList>
    </citation>
    <scope>NUCLEOTIDE SEQUENCE</scope>
    <source>
        <strain evidence="14">CP</strain>
        <tissue evidence="14">Leaves</tissue>
    </source>
</reference>
<keyword evidence="6" id="KW-0067">ATP-binding</keyword>
<keyword evidence="9" id="KW-0325">Glycoprotein</keyword>
<accession>A0AAV9D8I2</accession>
<dbReference type="GO" id="GO:0005524">
    <property type="term" value="F:ATP binding"/>
    <property type="evidence" value="ECO:0007669"/>
    <property type="project" value="UniProtKB-KW"/>
</dbReference>
<feature type="domain" description="ABC transmembrane type-1" evidence="13">
    <location>
        <begin position="36"/>
        <end position="327"/>
    </location>
</feature>
<proteinExistence type="inferred from homology"/>
<dbReference type="CDD" id="cd18578">
    <property type="entry name" value="ABC_6TM_Pgp_ABCB1_D2_like"/>
    <property type="match status" value="1"/>
</dbReference>
<feature type="domain" description="ABC transporter" evidence="12">
    <location>
        <begin position="953"/>
        <end position="1190"/>
    </location>
</feature>
<protein>
    <submittedName>
        <fullName evidence="14">Multidrug resistance protein</fullName>
    </submittedName>
</protein>
<dbReference type="PANTHER" id="PTHR45136">
    <property type="entry name" value="ABC TRANSPORTER DOMAIN-CONTAINING PROTEIN"/>
    <property type="match status" value="1"/>
</dbReference>
<dbReference type="PROSITE" id="PS50893">
    <property type="entry name" value="ABC_TRANSPORTER_2"/>
    <property type="match status" value="2"/>
</dbReference>
<dbReference type="FunFam" id="3.40.50.300:FF:000205">
    <property type="entry name" value="ABC transporter B family member 4"/>
    <property type="match status" value="2"/>
</dbReference>
<gene>
    <name evidence="14" type="ORF">QJS10_CPB15g01715</name>
</gene>
<dbReference type="CDD" id="cd03249">
    <property type="entry name" value="ABC_MTABC3_MDL1_MDL2"/>
    <property type="match status" value="2"/>
</dbReference>
<comment type="similarity">
    <text evidence="1">Belongs to the ABC transporter superfamily. ABCB family. Multidrug resistance exporter (TC 3.A.1.201) subfamily.</text>
</comment>
<dbReference type="Proteomes" id="UP001180020">
    <property type="component" value="Unassembled WGS sequence"/>
</dbReference>
<feature type="transmembrane region" description="Helical" evidence="11">
    <location>
        <begin position="699"/>
        <end position="718"/>
    </location>
</feature>
<evidence type="ECO:0000256" key="8">
    <source>
        <dbReference type="ARBA" id="ARBA00023136"/>
    </source>
</evidence>
<evidence type="ECO:0000256" key="11">
    <source>
        <dbReference type="SAM" id="Phobius"/>
    </source>
</evidence>
<dbReference type="InterPro" id="IPR011527">
    <property type="entry name" value="ABC1_TM_dom"/>
</dbReference>
<evidence type="ECO:0000256" key="6">
    <source>
        <dbReference type="ARBA" id="ARBA00022840"/>
    </source>
</evidence>
<keyword evidence="3 11" id="KW-0812">Transmembrane</keyword>
<feature type="transmembrane region" description="Helical" evidence="11">
    <location>
        <begin position="264"/>
        <end position="288"/>
    </location>
</feature>
<dbReference type="InterPro" id="IPR017871">
    <property type="entry name" value="ABC_transporter-like_CS"/>
</dbReference>
<dbReference type="PROSITE" id="PS50929">
    <property type="entry name" value="ABC_TM1F"/>
    <property type="match status" value="2"/>
</dbReference>
<evidence type="ECO:0000256" key="4">
    <source>
        <dbReference type="ARBA" id="ARBA00022737"/>
    </source>
</evidence>
<evidence type="ECO:0000256" key="2">
    <source>
        <dbReference type="ARBA" id="ARBA00022448"/>
    </source>
</evidence>
<dbReference type="GO" id="GO:0016887">
    <property type="term" value="F:ATP hydrolysis activity"/>
    <property type="evidence" value="ECO:0007669"/>
    <property type="project" value="InterPro"/>
</dbReference>
<feature type="transmembrane region" description="Helical" evidence="11">
    <location>
        <begin position="805"/>
        <end position="825"/>
    </location>
</feature>
<keyword evidence="2" id="KW-0813">Transport</keyword>
<evidence type="ECO:0000259" key="12">
    <source>
        <dbReference type="PROSITE" id="PS50893"/>
    </source>
</evidence>
<reference evidence="14" key="1">
    <citation type="journal article" date="2023" name="Nat. Commun.">
        <title>Diploid and tetraploid genomes of Acorus and the evolution of monocots.</title>
        <authorList>
            <person name="Ma L."/>
            <person name="Liu K.W."/>
            <person name="Li Z."/>
            <person name="Hsiao Y.Y."/>
            <person name="Qi Y."/>
            <person name="Fu T."/>
            <person name="Tang G.D."/>
            <person name="Zhang D."/>
            <person name="Sun W.H."/>
            <person name="Liu D.K."/>
            <person name="Li Y."/>
            <person name="Chen G.Z."/>
            <person name="Liu X.D."/>
            <person name="Liao X.Y."/>
            <person name="Jiang Y.T."/>
            <person name="Yu X."/>
            <person name="Hao Y."/>
            <person name="Huang J."/>
            <person name="Zhao X.W."/>
            <person name="Ke S."/>
            <person name="Chen Y.Y."/>
            <person name="Wu W.L."/>
            <person name="Hsu J.L."/>
            <person name="Lin Y.F."/>
            <person name="Huang M.D."/>
            <person name="Li C.Y."/>
            <person name="Huang L."/>
            <person name="Wang Z.W."/>
            <person name="Zhao X."/>
            <person name="Zhong W.Y."/>
            <person name="Peng D.H."/>
            <person name="Ahmad S."/>
            <person name="Lan S."/>
            <person name="Zhang J.S."/>
            <person name="Tsai W.C."/>
            <person name="Van de Peer Y."/>
            <person name="Liu Z.J."/>
        </authorList>
    </citation>
    <scope>NUCLEOTIDE SEQUENCE</scope>
    <source>
        <strain evidence="14">CP</strain>
    </source>
</reference>
<dbReference type="AlphaFoldDB" id="A0AAV9D8I2"/>
<keyword evidence="4" id="KW-0677">Repeat</keyword>
<dbReference type="SUPFAM" id="SSF90123">
    <property type="entry name" value="ABC transporter transmembrane region"/>
    <property type="match status" value="2"/>
</dbReference>
<dbReference type="Gene3D" id="1.20.1560.10">
    <property type="entry name" value="ABC transporter type 1, transmembrane domain"/>
    <property type="match status" value="1"/>
</dbReference>
<dbReference type="PROSITE" id="PS00211">
    <property type="entry name" value="ABC_TRANSPORTER_1"/>
    <property type="match status" value="2"/>
</dbReference>
<dbReference type="InterPro" id="IPR027417">
    <property type="entry name" value="P-loop_NTPase"/>
</dbReference>
<evidence type="ECO:0000313" key="15">
    <source>
        <dbReference type="Proteomes" id="UP001180020"/>
    </source>
</evidence>
<dbReference type="GO" id="GO:0016020">
    <property type="term" value="C:membrane"/>
    <property type="evidence" value="ECO:0007669"/>
    <property type="project" value="InterPro"/>
</dbReference>
<keyword evidence="5" id="KW-0547">Nucleotide-binding</keyword>
<feature type="transmembrane region" description="Helical" evidence="11">
    <location>
        <begin position="164"/>
        <end position="183"/>
    </location>
</feature>
<feature type="domain" description="ABC transporter" evidence="12">
    <location>
        <begin position="362"/>
        <end position="598"/>
    </location>
</feature>
<dbReference type="InterPro" id="IPR036640">
    <property type="entry name" value="ABC1_TM_sf"/>
</dbReference>
<dbReference type="SUPFAM" id="SSF52540">
    <property type="entry name" value="P-loop containing nucleoside triphosphate hydrolases"/>
    <property type="match status" value="2"/>
</dbReference>
<keyword evidence="15" id="KW-1185">Reference proteome</keyword>
<dbReference type="PANTHER" id="PTHR45136:SF2">
    <property type="entry name" value="ABC TRANSPORTER DOMAIN-CONTAINING PROTEIN"/>
    <property type="match status" value="1"/>
</dbReference>
<evidence type="ECO:0000256" key="9">
    <source>
        <dbReference type="ARBA" id="ARBA00023180"/>
    </source>
</evidence>
<feature type="transmembrane region" description="Helical" evidence="11">
    <location>
        <begin position="659"/>
        <end position="679"/>
    </location>
</feature>
<evidence type="ECO:0000259" key="13">
    <source>
        <dbReference type="PROSITE" id="PS50929"/>
    </source>
</evidence>
<comment type="caution">
    <text evidence="14">The sequence shown here is derived from an EMBL/GenBank/DDBJ whole genome shotgun (WGS) entry which is preliminary data.</text>
</comment>
<dbReference type="SMART" id="SM00382">
    <property type="entry name" value="AAA"/>
    <property type="match status" value="2"/>
</dbReference>
<dbReference type="GO" id="GO:0140359">
    <property type="term" value="F:ABC-type transporter activity"/>
    <property type="evidence" value="ECO:0007669"/>
    <property type="project" value="InterPro"/>
</dbReference>
<organism evidence="14 15">
    <name type="scientific">Acorus calamus</name>
    <name type="common">Sweet flag</name>
    <dbReference type="NCBI Taxonomy" id="4465"/>
    <lineage>
        <taxon>Eukaryota</taxon>
        <taxon>Viridiplantae</taxon>
        <taxon>Streptophyta</taxon>
        <taxon>Embryophyta</taxon>
        <taxon>Tracheophyta</taxon>
        <taxon>Spermatophyta</taxon>
        <taxon>Magnoliopsida</taxon>
        <taxon>Liliopsida</taxon>
        <taxon>Acoraceae</taxon>
        <taxon>Acorus</taxon>
    </lineage>
</organism>
<dbReference type="CDD" id="cd18577">
    <property type="entry name" value="ABC_6TM_Pgp_ABCB1_D1_like"/>
    <property type="match status" value="1"/>
</dbReference>
<feature type="domain" description="ABC transmembrane type-1" evidence="13">
    <location>
        <begin position="660"/>
        <end position="872"/>
    </location>
</feature>
<feature type="transmembrane region" description="Helical" evidence="11">
    <location>
        <begin position="32"/>
        <end position="55"/>
    </location>
</feature>
<dbReference type="Gene3D" id="3.40.50.300">
    <property type="entry name" value="P-loop containing nucleotide triphosphate hydrolases"/>
    <property type="match status" value="2"/>
</dbReference>
<evidence type="ECO:0000256" key="3">
    <source>
        <dbReference type="ARBA" id="ARBA00022692"/>
    </source>
</evidence>
<dbReference type="Pfam" id="PF00005">
    <property type="entry name" value="ABC_tran"/>
    <property type="match status" value="2"/>
</dbReference>
<feature type="transmembrane region" description="Helical" evidence="11">
    <location>
        <begin position="189"/>
        <end position="208"/>
    </location>
</feature>
<evidence type="ECO:0000256" key="1">
    <source>
        <dbReference type="ARBA" id="ARBA00007577"/>
    </source>
</evidence>
<feature type="region of interest" description="Disordered" evidence="10">
    <location>
        <begin position="874"/>
        <end position="901"/>
    </location>
</feature>
<dbReference type="EMBL" id="JAUJYO010000015">
    <property type="protein sequence ID" value="KAK1297508.1"/>
    <property type="molecule type" value="Genomic_DNA"/>
</dbReference>
<evidence type="ECO:0000256" key="5">
    <source>
        <dbReference type="ARBA" id="ARBA00022741"/>
    </source>
</evidence>
<dbReference type="Pfam" id="PF00664">
    <property type="entry name" value="ABC_membrane"/>
    <property type="match status" value="2"/>
</dbReference>
<sequence length="1197" mass="129309">MEVVKESKKKPTSPSTLTSLGSIFMHADSTDMWLMAFGFIGAVVDGLGIPLMLIVTSKIMNNLGGAATSNNNTSLFTQNLNKNAINLLYLACASWVSSFLEGYCWTRTGERQASRMRARYLKAVIRQDISYFDMRVASTNEVIDGVSIDSLAVQDVLTEKFPHFVMNASTFFGAHAIAFFLSWRLALVALPFLVVLIIPGLMYGRILMGLARRIREEYGKAGEVAERAVSSIRTVYAFVGEGGTMREFSRALEGSMKLGLKQGLVKGVAIGSNGITFAIWSFMCWYGSRLVMYHGGDGGTVFAVGASIIGGGLALGAGLSNVKYFSEAAAAAERVMEVIERVPNIDSDDMGGEVLGAVSGEVEFRSVGFAYPSRPDALVFEDFNFRVPAGRTIALVGGSGSGKSTAIALLERFYDPLKGVILLDGVDIKRLQLKWLRSQIGLVSQEPALFATTIKNNIMFGREDATMDEVVAAAKAANIHAFVSQLPEAYDTEVGECGVKMSGGQKQRIAIARAVVKRPKLLLLDEATSALDAESERVVQDALDAASVGRTTIVVAHRLSTVRGADAIAVLQSGRVAEYGTHDELVRGDRDGVYAALVRLQRVDEVPSLATTAASHDSSENSSFRSSACNDECEASPEELTVPKFRRLLMMNRPEWREGAIGCACAVVFGAIQPFYAYALGGMIAVYFMEDHEEMKRKTRTYCLVFVGLALLSMGVNVGQHYSFAAMGERLTRRVRERMLSNILMFEVGWFDQDDNSTGAVCSRLAKDANVVRSLVGDRMALVVQTLSAVVIACTMGLALAWRLAVVMVAVQPLIILCFYSRRVLLKAMSAKAMKSQSESSKIAAEAVSNLRTVTAFSAQDRILRLFDEANKPPNANPRASHGSPVSALAPPRASCHARGPSTSVIADAGSMTSDLAKGADAVASVFAVLDRVTRVDPDDPDGLRVDRLDGRVEFRDVHFAYPARPDVAILRGLNLSAEAGKSTALVGRSGSGKSTVIALIERFYDPVKGVMRIDGRDVRSYHLRTLRRRIALVGQEPALFAGTVRENISYGCGGEASEAEVMEAARAANAHEFVACLREGYETRCGERGVQLSGGQKQRIAIARAILKDPAILLLDEATSALDGQSERLVQEALERVMVGRTSMVVAHRLNTIQNCDAIAVLDKGRVVEKGTHASLLAKGQSGAYFSLVRLQQSDH</sequence>
<dbReference type="InterPro" id="IPR003439">
    <property type="entry name" value="ABC_transporter-like_ATP-bd"/>
</dbReference>
<dbReference type="InterPro" id="IPR003593">
    <property type="entry name" value="AAA+_ATPase"/>
</dbReference>
<evidence type="ECO:0000313" key="14">
    <source>
        <dbReference type="EMBL" id="KAK1297508.1"/>
    </source>
</evidence>
<keyword evidence="8 11" id="KW-0472">Membrane</keyword>
<keyword evidence="7 11" id="KW-1133">Transmembrane helix</keyword>
<evidence type="ECO:0000256" key="10">
    <source>
        <dbReference type="SAM" id="MobiDB-lite"/>
    </source>
</evidence>
<evidence type="ECO:0000256" key="7">
    <source>
        <dbReference type="ARBA" id="ARBA00022989"/>
    </source>
</evidence>
<feature type="transmembrane region" description="Helical" evidence="11">
    <location>
        <begin position="87"/>
        <end position="106"/>
    </location>
</feature>
<name>A0AAV9D8I2_ACOCL</name>